<dbReference type="AlphaFoldDB" id="A0A936Z0J5"/>
<organism evidence="2 3">
    <name type="scientific">Ramlibacter monticola</name>
    <dbReference type="NCBI Taxonomy" id="1926872"/>
    <lineage>
        <taxon>Bacteria</taxon>
        <taxon>Pseudomonadati</taxon>
        <taxon>Pseudomonadota</taxon>
        <taxon>Betaproteobacteria</taxon>
        <taxon>Burkholderiales</taxon>
        <taxon>Comamonadaceae</taxon>
        <taxon>Ramlibacter</taxon>
    </lineage>
</organism>
<accession>A0A936Z0J5</accession>
<evidence type="ECO:0000256" key="1">
    <source>
        <dbReference type="SAM" id="MobiDB-lite"/>
    </source>
</evidence>
<dbReference type="Gene3D" id="3.30.1380.10">
    <property type="match status" value="1"/>
</dbReference>
<feature type="region of interest" description="Disordered" evidence="1">
    <location>
        <begin position="27"/>
        <end position="60"/>
    </location>
</feature>
<evidence type="ECO:0000313" key="2">
    <source>
        <dbReference type="EMBL" id="MBL0391859.1"/>
    </source>
</evidence>
<reference evidence="2 3" key="1">
    <citation type="journal article" date="2017" name="Int. J. Syst. Evol. Microbiol.">
        <title>Ramlibacter monticola sp. nov., isolated from forest soil.</title>
        <authorList>
            <person name="Chaudhary D.K."/>
            <person name="Kim J."/>
        </authorList>
    </citation>
    <scope>NUCLEOTIDE SEQUENCE [LARGE SCALE GENOMIC DNA]</scope>
    <source>
        <strain evidence="2 3">KACC 19175</strain>
    </source>
</reference>
<dbReference type="Proteomes" id="UP000599109">
    <property type="component" value="Unassembled WGS sequence"/>
</dbReference>
<dbReference type="SUPFAM" id="SSF55166">
    <property type="entry name" value="Hedgehog/DD-peptidase"/>
    <property type="match status" value="1"/>
</dbReference>
<protein>
    <recommendedName>
        <fullName evidence="4">Peptidase M15</fullName>
    </recommendedName>
</protein>
<evidence type="ECO:0008006" key="4">
    <source>
        <dbReference type="Google" id="ProtNLM"/>
    </source>
</evidence>
<comment type="caution">
    <text evidence="2">The sequence shown here is derived from an EMBL/GenBank/DDBJ whole genome shotgun (WGS) entry which is preliminary data.</text>
</comment>
<dbReference type="InterPro" id="IPR009045">
    <property type="entry name" value="Zn_M74/Hedgehog-like"/>
</dbReference>
<sequence length="234" mass="25862">MERVSGPRRLGFVLAIALALLAGCSRGPAPQPGLQEPPPAPAVPAPATPPPPAPRPPAQLTDEERNEVLFTHWRSSRGEEVDTFAAYLVDQSLADVVPLYQLLRSASMWKECHAEPFEVPPMSEWEKVRDVLILLRDLQQRGVLPGVEVVSAYRDPRLNRCAGGAPGSSHQHFAVDIAPLSPEVGASLCRFWREEGRKWDMGVSRYPTGRIHIDRTGYRTWGASHKRGSSYCLD</sequence>
<feature type="compositionally biased region" description="Pro residues" evidence="1">
    <location>
        <begin position="29"/>
        <end position="57"/>
    </location>
</feature>
<keyword evidence="3" id="KW-1185">Reference proteome</keyword>
<dbReference type="PROSITE" id="PS51257">
    <property type="entry name" value="PROKAR_LIPOPROTEIN"/>
    <property type="match status" value="1"/>
</dbReference>
<proteinExistence type="predicted"/>
<dbReference type="EMBL" id="JAEQNE010000002">
    <property type="protein sequence ID" value="MBL0391859.1"/>
    <property type="molecule type" value="Genomic_DNA"/>
</dbReference>
<evidence type="ECO:0000313" key="3">
    <source>
        <dbReference type="Proteomes" id="UP000599109"/>
    </source>
</evidence>
<dbReference type="RefSeq" id="WP_201674461.1">
    <property type="nucleotide sequence ID" value="NZ_JAEQNE010000002.1"/>
</dbReference>
<name>A0A936Z0J5_9BURK</name>
<gene>
    <name evidence="2" type="ORF">JJ685_12035</name>
</gene>